<feature type="binding site" evidence="4">
    <location>
        <position position="1084"/>
    </location>
    <ligand>
        <name>substrate</name>
    </ligand>
</feature>
<organism evidence="6 7">
    <name type="scientific">Polarella glacialis</name>
    <name type="common">Dinoflagellate</name>
    <dbReference type="NCBI Taxonomy" id="89957"/>
    <lineage>
        <taxon>Eukaryota</taxon>
        <taxon>Sar</taxon>
        <taxon>Alveolata</taxon>
        <taxon>Dinophyceae</taxon>
        <taxon>Suessiales</taxon>
        <taxon>Suessiaceae</taxon>
        <taxon>Polarella</taxon>
    </lineage>
</organism>
<dbReference type="PROSITE" id="PS50297">
    <property type="entry name" value="ANK_REP_REGION"/>
    <property type="match status" value="4"/>
</dbReference>
<feature type="repeat" description="ANK" evidence="5">
    <location>
        <begin position="328"/>
        <end position="349"/>
    </location>
</feature>
<evidence type="ECO:0000256" key="4">
    <source>
        <dbReference type="PIRSR" id="PIRSR610347-2"/>
    </source>
</evidence>
<protein>
    <submittedName>
        <fullName evidence="6">Uncharacterized protein</fullName>
    </submittedName>
</protein>
<dbReference type="EMBL" id="CAJNNV010025318">
    <property type="protein sequence ID" value="CAE8613831.1"/>
    <property type="molecule type" value="Genomic_DNA"/>
</dbReference>
<dbReference type="Pfam" id="PF12796">
    <property type="entry name" value="Ank_2"/>
    <property type="match status" value="4"/>
</dbReference>
<proteinExistence type="predicted"/>
<feature type="repeat" description="ANK" evidence="5">
    <location>
        <begin position="362"/>
        <end position="394"/>
    </location>
</feature>
<sequence>MYNDLIQDLDLGSSECPSRIEDLQNLVRAIIVRKSAKHRRYLRSCATFLLELRARRPEFQAKDGAKTIKFNRALLMVCGEELENLVGEMRQPVDTYKGEGHATAAELFGQFFSVGLLSVKAVGEMVSYLLAAEPSPTDAMIICACLLLEFDGPDLTGTSHGKVLKADLYGRLLDLKSSARAAAASAITYLFDLRDVPLHWAAILGKTEDVARLVEGRAQIDATSAAHFEASPLHLAAVHDRVETSHVLMDLKANLASVNGKGWVPLHIAASFGHVDIMANLLQARADPFAATTAVGLLPLHLAAWNGKTTAVATLIARLVDPDVIDKHGSTPLHDASRAGRIETVVELLKLKASPCAVKQVQLDTPLHHAATAGHVEIAAILLQFKARVSARNVRGYTPLHVAAINGHGLTCFRLVHLRACMSEQSDLDNTALHMAAACDHIDVLQRLVELRAQLEPRNCVGETPLHRAARFGCAGTVLKLVNMRANLSAVDQLGQMPVHLAAKQGSAVTAALLQLNASSCAPGCLCLKVGPGKHVFAIGMHRAEMTTCPGRSSKSGDEESETQGDAVMAASYKFEPRIVRYWGKVLRDPVSELLDAHVFRRVRISGAMLFSEPTLGTEALFRLNPGELVQLGEFPQELQSSAASGNVVRVLLPLVGYTAEGNLVDINSCPEGHRLLKASAPEKLVCDCCQDDILTSDISLSCHACDFDICNTCVDVCHQPCKQALAVLAEASLGDQKILSFASSAVTMVSMCEKLPWEVGAVVTVTRGADTQSCQGQLMSSPGPHAASTAHEVKCNLDSARGAIGKKAKNGRGGKEKWRVAVTSHPGRTADALSLKLEDLFSGGDDNPLEYAALSSFWPFEVDMIERHIPINVPVTMVLDNASVCAVCGKMRTYASNHGLWECKECEFLACGHCYSSMDHCFRAHRAKCEGSHKPAWTKCPAIKGGVPPGACLLDVRLEGQAASSRWCQTHRVLSCPASCGKCKSELLEGASCKPIVKLGNDARSLLCVPCYKKCLSKPTSQIDFKELTLDPMDDSGPEGSSAFRVSSSCGCSDNQFRSVEWRFPCSQSTKLQYGGRPIFHMKFMILSFRRFVRVVISSFNLSCEQWRSAGDVFWWVDAVPNKGKPASRFATDLSRILDTLECPEAATLVLESQLDIDDSVTLIASMNGQADSDLGLQRMKRALSYLPDFPEQCPADIQVWSMGGAQDRWFIRFGHVMAKSLENVRFIFGSGNWFASSSISRARLWKDPDNVLRDDRPGLDKVPWGWHSKVMVRSYPLGQCCGRMHGWVYLGSHNCSAHSWGDLRNPIANWELGILICSPPCIGESSKCGCDLAVVPLPFNRQTLRHFRSDEHPKPQNRPTLGTCAAFWKVCRVHPPGDFCVVDRVFKDCTGVWLKVFGLTSEVKLSRHAWCDSGFPGIEWPPPTGTFMFVELAVEGKGIAADPSIDMYASWVCSRVIPNTSPAEQLLAGT</sequence>
<accession>A0A813FTU8</accession>
<feature type="active site" description="Nucleophile" evidence="3">
    <location>
        <position position="1082"/>
    </location>
</feature>
<dbReference type="OrthoDB" id="539213at2759"/>
<evidence type="ECO:0000313" key="7">
    <source>
        <dbReference type="Proteomes" id="UP000654075"/>
    </source>
</evidence>
<evidence type="ECO:0000313" key="6">
    <source>
        <dbReference type="EMBL" id="CAE8613831.1"/>
    </source>
</evidence>
<dbReference type="PROSITE" id="PS50088">
    <property type="entry name" value="ANK_REPEAT"/>
    <property type="match status" value="6"/>
</dbReference>
<feature type="repeat" description="ANK" evidence="5">
    <location>
        <begin position="295"/>
        <end position="327"/>
    </location>
</feature>
<dbReference type="PANTHER" id="PTHR24198">
    <property type="entry name" value="ANKYRIN REPEAT AND PROTEIN KINASE DOMAIN-CONTAINING PROTEIN"/>
    <property type="match status" value="1"/>
</dbReference>
<dbReference type="SUPFAM" id="SSF56024">
    <property type="entry name" value="Phospholipase D/nuclease"/>
    <property type="match status" value="2"/>
</dbReference>
<feature type="repeat" description="ANK" evidence="5">
    <location>
        <begin position="261"/>
        <end position="293"/>
    </location>
</feature>
<evidence type="ECO:0000256" key="3">
    <source>
        <dbReference type="PIRSR" id="PIRSR610347-1"/>
    </source>
</evidence>
<dbReference type="Pfam" id="PF06087">
    <property type="entry name" value="Tyr-DNA_phospho"/>
    <property type="match status" value="2"/>
</dbReference>
<dbReference type="SMART" id="SM00248">
    <property type="entry name" value="ANK"/>
    <property type="match status" value="10"/>
</dbReference>
<dbReference type="GO" id="GO:0005634">
    <property type="term" value="C:nucleus"/>
    <property type="evidence" value="ECO:0007669"/>
    <property type="project" value="InterPro"/>
</dbReference>
<reference evidence="6" key="1">
    <citation type="submission" date="2021-02" db="EMBL/GenBank/DDBJ databases">
        <authorList>
            <person name="Dougan E. K."/>
            <person name="Rhodes N."/>
            <person name="Thang M."/>
            <person name="Chan C."/>
        </authorList>
    </citation>
    <scope>NUCLEOTIDE SEQUENCE</scope>
</reference>
<dbReference type="GO" id="GO:0008081">
    <property type="term" value="F:phosphoric diester hydrolase activity"/>
    <property type="evidence" value="ECO:0007669"/>
    <property type="project" value="InterPro"/>
</dbReference>
<evidence type="ECO:0000256" key="5">
    <source>
        <dbReference type="PROSITE-ProRule" id="PRU00023"/>
    </source>
</evidence>
<dbReference type="Gene3D" id="1.25.40.20">
    <property type="entry name" value="Ankyrin repeat-containing domain"/>
    <property type="match status" value="4"/>
</dbReference>
<dbReference type="SUPFAM" id="SSF48403">
    <property type="entry name" value="Ankyrin repeat"/>
    <property type="match status" value="1"/>
</dbReference>
<dbReference type="PANTHER" id="PTHR24198:SF165">
    <property type="entry name" value="ANKYRIN REPEAT-CONTAINING PROTEIN-RELATED"/>
    <property type="match status" value="1"/>
</dbReference>
<feature type="repeat" description="ANK" evidence="5">
    <location>
        <begin position="428"/>
        <end position="460"/>
    </location>
</feature>
<gene>
    <name evidence="6" type="ORF">PGLA1383_LOCUS31575</name>
</gene>
<dbReference type="Gene3D" id="3.30.870.10">
    <property type="entry name" value="Endonuclease Chain A"/>
    <property type="match status" value="2"/>
</dbReference>
<keyword evidence="2 5" id="KW-0040">ANK repeat</keyword>
<dbReference type="Proteomes" id="UP000654075">
    <property type="component" value="Unassembled WGS sequence"/>
</dbReference>
<keyword evidence="1" id="KW-0677">Repeat</keyword>
<feature type="repeat" description="ANK" evidence="5">
    <location>
        <begin position="461"/>
        <end position="493"/>
    </location>
</feature>
<evidence type="ECO:0000256" key="1">
    <source>
        <dbReference type="ARBA" id="ARBA00022737"/>
    </source>
</evidence>
<comment type="caution">
    <text evidence="6">The sequence shown here is derived from an EMBL/GenBank/DDBJ whole genome shotgun (WGS) entry which is preliminary data.</text>
</comment>
<evidence type="ECO:0000256" key="2">
    <source>
        <dbReference type="ARBA" id="ARBA00023043"/>
    </source>
</evidence>
<dbReference type="InterPro" id="IPR036770">
    <property type="entry name" value="Ankyrin_rpt-contain_sf"/>
</dbReference>
<dbReference type="InterPro" id="IPR010347">
    <property type="entry name" value="Tdp1"/>
</dbReference>
<dbReference type="InterPro" id="IPR002110">
    <property type="entry name" value="Ankyrin_rpt"/>
</dbReference>
<keyword evidence="7" id="KW-1185">Reference proteome</keyword>
<name>A0A813FTU8_POLGL</name>
<dbReference type="GO" id="GO:0006281">
    <property type="term" value="P:DNA repair"/>
    <property type="evidence" value="ECO:0007669"/>
    <property type="project" value="InterPro"/>
</dbReference>